<evidence type="ECO:0000259" key="3">
    <source>
        <dbReference type="Pfam" id="PF21873"/>
    </source>
</evidence>
<dbReference type="Proteomes" id="UP000062398">
    <property type="component" value="Chromosome"/>
</dbReference>
<feature type="domain" description="SSO1120-like N-terminal thioredoxin-like" evidence="3">
    <location>
        <begin position="3"/>
        <end position="83"/>
    </location>
</feature>
<dbReference type="Pfam" id="PF21873">
    <property type="entry name" value="Thioredoxin_17"/>
    <property type="match status" value="1"/>
</dbReference>
<feature type="domain" description="Thioredoxin-like fold" evidence="2">
    <location>
        <begin position="101"/>
        <end position="169"/>
    </location>
</feature>
<dbReference type="OrthoDB" id="35385at2157"/>
<dbReference type="Pfam" id="PF13192">
    <property type="entry name" value="Thioredoxin_3"/>
    <property type="match status" value="1"/>
</dbReference>
<evidence type="ECO:0000313" key="5">
    <source>
        <dbReference type="EMBL" id="AKV74549.1"/>
    </source>
</evidence>
<evidence type="ECO:0000313" key="14">
    <source>
        <dbReference type="Proteomes" id="UP000062475"/>
    </source>
</evidence>
<evidence type="ECO:0000313" key="4">
    <source>
        <dbReference type="EMBL" id="AIM27692.1"/>
    </source>
</evidence>
<dbReference type="Gene3D" id="3.40.30.80">
    <property type="match status" value="1"/>
</dbReference>
<reference evidence="12 13" key="2">
    <citation type="journal article" date="2015" name="Genome Announc.">
        <title>Complete Genome Sequences of Evolved Arsenate-Resistant Metallosphaera sedula Strains.</title>
        <authorList>
            <person name="Ai C."/>
            <person name="McCarthy S."/>
            <person name="Schackwitz W."/>
            <person name="Martin J."/>
            <person name="Lipzen A."/>
            <person name="Blum P."/>
        </authorList>
    </citation>
    <scope>NUCLEOTIDE SEQUENCE [LARGE SCALE GENOMIC DNA]</scope>
    <source>
        <strain evidence="7 13">ARS120-1</strain>
        <strain evidence="8 12">ARS120-2</strain>
        <strain evidence="5 15">ARS50-1</strain>
        <strain evidence="6 14">ARS50-2</strain>
    </source>
</reference>
<proteinExistence type="inferred from homology"/>
<dbReference type="InterPro" id="IPR036249">
    <property type="entry name" value="Thioredoxin-like_sf"/>
</dbReference>
<evidence type="ECO:0000256" key="1">
    <source>
        <dbReference type="ARBA" id="ARBA00007787"/>
    </source>
</evidence>
<dbReference type="GeneID" id="91756055"/>
<sequence>MSYDSIVKQYLKVIKGLKINHCKASELISQLSGANIQVEENEGCEKPQIHVWSNGRKHFSYLGIPAVNELWPFLNALVRISTNTVQLDPQELDMAKMVRGNVKLFVTPDCTKCPIAAELLYQVALVNQNVELEIIDSETYDDLAKKYHVLSVPKIVLNDKTEIPGGFPPNIVLKMLVKSSSSQGTQP</sequence>
<dbReference type="EMBL" id="CP012176">
    <property type="protein sequence ID" value="AKV83521.1"/>
    <property type="molecule type" value="Genomic_DNA"/>
</dbReference>
<dbReference type="PANTHER" id="PTHR37170">
    <property type="entry name" value="GLUTAREDOXIN-RELATED"/>
    <property type="match status" value="1"/>
</dbReference>
<evidence type="ECO:0000259" key="2">
    <source>
        <dbReference type="Pfam" id="PF13192"/>
    </source>
</evidence>
<evidence type="ECO:0000313" key="7">
    <source>
        <dbReference type="EMBL" id="AKV79039.1"/>
    </source>
</evidence>
<dbReference type="InterPro" id="IPR054067">
    <property type="entry name" value="SSO1120-like_N"/>
</dbReference>
<reference evidence="4 10" key="1">
    <citation type="journal article" date="2014" name="J. Bacteriol.">
        <title>Role of an Archaeal PitA Transporter in the Copper and Arsenic Resistance of Metallosphaera sedula, an Extreme Thermoacidophile.</title>
        <authorList>
            <person name="McCarthy S."/>
            <person name="Ai C."/>
            <person name="Wheaton G."/>
            <person name="Tevatia R."/>
            <person name="Eckrich V."/>
            <person name="Kelly R."/>
            <person name="Blum P."/>
        </authorList>
    </citation>
    <scope>NUCLEOTIDE SEQUENCE [LARGE SCALE GENOMIC DNA]</scope>
    <source>
        <strain evidence="4 10">CuR1</strain>
    </source>
</reference>
<dbReference type="EMBL" id="CP012174">
    <property type="protein sequence ID" value="AKV79039.1"/>
    <property type="molecule type" value="Genomic_DNA"/>
</dbReference>
<dbReference type="Proteomes" id="UP000029084">
    <property type="component" value="Chromosome"/>
</dbReference>
<dbReference type="CDD" id="cd02973">
    <property type="entry name" value="TRX_GRX_like"/>
    <property type="match status" value="1"/>
</dbReference>
<dbReference type="EMBL" id="CP008822">
    <property type="protein sequence ID" value="AIM27692.1"/>
    <property type="molecule type" value="Genomic_DNA"/>
</dbReference>
<dbReference type="Proteomes" id="UP000068832">
    <property type="component" value="Chromosome"/>
</dbReference>
<evidence type="ECO:0000313" key="10">
    <source>
        <dbReference type="Proteomes" id="UP000029084"/>
    </source>
</evidence>
<evidence type="ECO:0000313" key="12">
    <source>
        <dbReference type="Proteomes" id="UP000061362"/>
    </source>
</evidence>
<dbReference type="OMA" id="TKCPIAA"/>
<dbReference type="PANTHER" id="PTHR37170:SF1">
    <property type="entry name" value="GLUTAREDOXIN-LIKE PROTEIN"/>
    <property type="match status" value="1"/>
</dbReference>
<name>A0A088E7K8_9CREN</name>
<reference evidence="9 11" key="3">
    <citation type="submission" date="2015-07" db="EMBL/GenBank/DDBJ databases">
        <title>Physiological, transcriptional responses and genome re-sequencing of acid resistant extremely thermoacidophilic Metallosphaera sedula SARC-M1.</title>
        <authorList>
            <person name="Ai C."/>
            <person name="McCarthy S."/>
            <person name="Eckrich V."/>
            <person name="Rudrappa D."/>
            <person name="Qiu G."/>
            <person name="Blum P."/>
        </authorList>
    </citation>
    <scope>NUCLEOTIDE SEQUENCE [LARGE SCALE GENOMIC DNA]</scope>
    <source>
        <strain evidence="9 11">SARC-M1</strain>
    </source>
</reference>
<dbReference type="RefSeq" id="WP_012021495.1">
    <property type="nucleotide sequence ID" value="NZ_AP019770.1"/>
</dbReference>
<evidence type="ECO:0000313" key="11">
    <source>
        <dbReference type="Proteomes" id="UP000056255"/>
    </source>
</evidence>
<dbReference type="Proteomes" id="UP000056255">
    <property type="component" value="Chromosome"/>
</dbReference>
<evidence type="ECO:0000313" key="9">
    <source>
        <dbReference type="EMBL" id="AKV83521.1"/>
    </source>
</evidence>
<dbReference type="Proteomes" id="UP000061362">
    <property type="component" value="Chromosome"/>
</dbReference>
<dbReference type="EMBL" id="CP012172">
    <property type="protein sequence ID" value="AKV74549.1"/>
    <property type="molecule type" value="Genomic_DNA"/>
</dbReference>
<evidence type="ECO:0000313" key="6">
    <source>
        <dbReference type="EMBL" id="AKV76788.1"/>
    </source>
</evidence>
<dbReference type="SUPFAM" id="SSF52833">
    <property type="entry name" value="Thioredoxin-like"/>
    <property type="match status" value="1"/>
</dbReference>
<evidence type="ECO:0000313" key="15">
    <source>
        <dbReference type="Proteomes" id="UP000068832"/>
    </source>
</evidence>
<evidence type="ECO:0000313" key="13">
    <source>
        <dbReference type="Proteomes" id="UP000062398"/>
    </source>
</evidence>
<dbReference type="EMBL" id="CP012175">
    <property type="protein sequence ID" value="AKV81284.1"/>
    <property type="molecule type" value="Genomic_DNA"/>
</dbReference>
<evidence type="ECO:0000313" key="8">
    <source>
        <dbReference type="EMBL" id="AKV81284.1"/>
    </source>
</evidence>
<gene>
    <name evidence="4" type="ORF">HA72_1553</name>
    <name evidence="5" type="ORF">MsedA_1575</name>
    <name evidence="6" type="ORF">MsedB_1577</name>
    <name evidence="7" type="ORF">MsedC_1575</name>
    <name evidence="8" type="ORF">MsedD_1576</name>
    <name evidence="9" type="ORF">MsedE_1580</name>
</gene>
<dbReference type="PATRIC" id="fig|43687.5.peg.1684"/>
<dbReference type="InterPro" id="IPR012336">
    <property type="entry name" value="Thioredoxin-like_fold"/>
</dbReference>
<protein>
    <submittedName>
        <fullName evidence="5">Glutaredoxin</fullName>
    </submittedName>
</protein>
<comment type="similarity">
    <text evidence="1">Belongs to the glutaredoxin family.</text>
</comment>
<dbReference type="EMBL" id="CP012173">
    <property type="protein sequence ID" value="AKV76788.1"/>
    <property type="molecule type" value="Genomic_DNA"/>
</dbReference>
<dbReference type="AlphaFoldDB" id="A0A088E7K8"/>
<organism evidence="4 10">
    <name type="scientific">Metallosphaera sedula</name>
    <dbReference type="NCBI Taxonomy" id="43687"/>
    <lineage>
        <taxon>Archaea</taxon>
        <taxon>Thermoproteota</taxon>
        <taxon>Thermoprotei</taxon>
        <taxon>Sulfolobales</taxon>
        <taxon>Sulfolobaceae</taxon>
        <taxon>Metallosphaera</taxon>
    </lineage>
</organism>
<accession>A0A088E7K8</accession>
<dbReference type="Proteomes" id="UP000062475">
    <property type="component" value="Chromosome"/>
</dbReference>